<keyword evidence="7" id="KW-0999">Mitochondrion inner membrane</keyword>
<dbReference type="OrthoDB" id="270584at2759"/>
<dbReference type="Pfam" id="PF00153">
    <property type="entry name" value="Mito_carr"/>
    <property type="match status" value="3"/>
</dbReference>
<dbReference type="InterPro" id="IPR018108">
    <property type="entry name" value="MCP_transmembrane"/>
</dbReference>
<comment type="caution">
    <text evidence="15">The sequence shown here is derived from an EMBL/GenBank/DDBJ whole genome shotgun (WGS) entry which is preliminary data.</text>
</comment>
<keyword evidence="11" id="KW-0694">RNA-binding</keyword>
<name>A0A9N9KPQ5_9HELO</name>
<keyword evidence="6" id="KW-0677">Repeat</keyword>
<dbReference type="SUPFAM" id="SSF103506">
    <property type="entry name" value="Mitochondrial carrier"/>
    <property type="match status" value="1"/>
</dbReference>
<feature type="repeat" description="Solcar" evidence="12">
    <location>
        <begin position="25"/>
        <end position="113"/>
    </location>
</feature>
<evidence type="ECO:0000256" key="7">
    <source>
        <dbReference type="ARBA" id="ARBA00022792"/>
    </source>
</evidence>
<dbReference type="EMBL" id="CAJVRL010000025">
    <property type="protein sequence ID" value="CAG8949860.1"/>
    <property type="molecule type" value="Genomic_DNA"/>
</dbReference>
<dbReference type="GO" id="GO:0005743">
    <property type="term" value="C:mitochondrial inner membrane"/>
    <property type="evidence" value="ECO:0007669"/>
    <property type="project" value="UniProtKB-SubCell"/>
</dbReference>
<feature type="repeat" description="Solcar" evidence="12">
    <location>
        <begin position="122"/>
        <end position="218"/>
    </location>
</feature>
<keyword evidence="16" id="KW-1185">Reference proteome</keyword>
<comment type="subcellular location">
    <subcellularLocation>
        <location evidence="2">Mitochondrion inner membrane</location>
        <topology evidence="2">Multi-pass membrane protein</topology>
    </subcellularLocation>
</comment>
<feature type="domain" description="RRM" evidence="14">
    <location>
        <begin position="505"/>
        <end position="586"/>
    </location>
</feature>
<dbReference type="Pfam" id="PF00076">
    <property type="entry name" value="RRM_1"/>
    <property type="match status" value="1"/>
</dbReference>
<evidence type="ECO:0000256" key="13">
    <source>
        <dbReference type="SAM" id="MobiDB-lite"/>
    </source>
</evidence>
<gene>
    <name evidence="15" type="ORF">HYFRA_00004186</name>
</gene>
<evidence type="ECO:0000259" key="14">
    <source>
        <dbReference type="PROSITE" id="PS50102"/>
    </source>
</evidence>
<evidence type="ECO:0000256" key="8">
    <source>
        <dbReference type="ARBA" id="ARBA00022989"/>
    </source>
</evidence>
<keyword evidence="10 12" id="KW-0472">Membrane</keyword>
<keyword evidence="4" id="KW-0813">Transport</keyword>
<comment type="function">
    <text evidence="1">Mitochondrial transporter that mediates uptake of thiamine pyrophosphate (ThPP) into mitochondria.</text>
</comment>
<evidence type="ECO:0000256" key="4">
    <source>
        <dbReference type="ARBA" id="ARBA00022448"/>
    </source>
</evidence>
<dbReference type="InterPro" id="IPR000504">
    <property type="entry name" value="RRM_dom"/>
</dbReference>
<dbReference type="AlphaFoldDB" id="A0A9N9KPQ5"/>
<sequence length="701" mass="78618">MSTPQGSLIPKYGPRTMQAREMIAQPVFAAFCAGGVAGAVSRTVVSPLERLKILFQIQSVGREEYKLSVGKGLMKMWKDEGWRGFMRGNGTNCIRIVPYSAVQFGSYNFYKKFFEPSPGQDLSSLRRLICGGAAGITSVFFTYPLDIVRTRLSIQSASFAALSTAQRARLPGMWETLVTMYKTEGGILALYRGIIPTVAGVAPYVGLNFMTYEIVRKYLTPEGDKNPSAVRKLAAGAISGAVAQTCTYPFDVLRRRFQINTMSGMGYQYKGIFDAVRSIIAQEGIKGMYKGIVPNLLKVAPRYCLPNLVQGNTKVPKQKGFVYEDGNSSLGCIWEQQKSVGPAVSSQQMQGCWSHDVAGNPNRFSAASDVNFNHSCITAIANAQAHALAAHDSLHHQTDIPFPISIAKQESRFRVPHLICYSQNEQDVVSWGNYSLCYWVRTGHSSTRSSLRIRTVCPPIVVVLDLSMIIYSNDLPHPQPSRLLVETSLSPPSYTSRLLPALHTSSIFLRSRSSGRAKTALFQIPFPHQDYGRLVRCDIPAPRTAASRLFAFVEYESRRDADDAYHEMHNKRIGHDDLLKIEWARTPPSASWRFDSGRERERAPAGRRSPRRRSPSPRRSRGDYSPRKDSRRDRDRDYDRRDRGGDRDRSRSPDDRDRDVKEERDRDRDDSRENGTNGDDRKAPVALESPPLQHDELDTAE</sequence>
<dbReference type="GO" id="GO:0055085">
    <property type="term" value="P:transmembrane transport"/>
    <property type="evidence" value="ECO:0007669"/>
    <property type="project" value="InterPro"/>
</dbReference>
<dbReference type="Proteomes" id="UP000696280">
    <property type="component" value="Unassembled WGS sequence"/>
</dbReference>
<proteinExistence type="predicted"/>
<keyword evidence="5 12" id="KW-0812">Transmembrane</keyword>
<reference evidence="15" key="1">
    <citation type="submission" date="2021-07" db="EMBL/GenBank/DDBJ databases">
        <authorList>
            <person name="Durling M."/>
        </authorList>
    </citation>
    <scope>NUCLEOTIDE SEQUENCE</scope>
</reference>
<evidence type="ECO:0000313" key="15">
    <source>
        <dbReference type="EMBL" id="CAG8949860.1"/>
    </source>
</evidence>
<evidence type="ECO:0000256" key="3">
    <source>
        <dbReference type="ARBA" id="ARBA00021935"/>
    </source>
</evidence>
<evidence type="ECO:0000256" key="11">
    <source>
        <dbReference type="PROSITE-ProRule" id="PRU00176"/>
    </source>
</evidence>
<evidence type="ECO:0000256" key="9">
    <source>
        <dbReference type="ARBA" id="ARBA00023128"/>
    </source>
</evidence>
<keyword evidence="9" id="KW-0496">Mitochondrion</keyword>
<protein>
    <recommendedName>
        <fullName evidence="3">Mitochondrial thiamine pyrophosphate carrier 1</fullName>
    </recommendedName>
</protein>
<evidence type="ECO:0000256" key="10">
    <source>
        <dbReference type="ARBA" id="ARBA00023136"/>
    </source>
</evidence>
<evidence type="ECO:0000256" key="12">
    <source>
        <dbReference type="PROSITE-ProRule" id="PRU00282"/>
    </source>
</evidence>
<dbReference type="PANTHER" id="PTHR24089">
    <property type="entry name" value="SOLUTE CARRIER FAMILY 25"/>
    <property type="match status" value="1"/>
</dbReference>
<dbReference type="PROSITE" id="PS50920">
    <property type="entry name" value="SOLCAR"/>
    <property type="match status" value="3"/>
</dbReference>
<accession>A0A9N9KPQ5</accession>
<organism evidence="15 16">
    <name type="scientific">Hymenoscyphus fraxineus</name>
    <dbReference type="NCBI Taxonomy" id="746836"/>
    <lineage>
        <taxon>Eukaryota</taxon>
        <taxon>Fungi</taxon>
        <taxon>Dikarya</taxon>
        <taxon>Ascomycota</taxon>
        <taxon>Pezizomycotina</taxon>
        <taxon>Leotiomycetes</taxon>
        <taxon>Helotiales</taxon>
        <taxon>Helotiaceae</taxon>
        <taxon>Hymenoscyphus</taxon>
    </lineage>
</organism>
<evidence type="ECO:0000256" key="6">
    <source>
        <dbReference type="ARBA" id="ARBA00022737"/>
    </source>
</evidence>
<feature type="repeat" description="Solcar" evidence="12">
    <location>
        <begin position="227"/>
        <end position="316"/>
    </location>
</feature>
<feature type="region of interest" description="Disordered" evidence="13">
    <location>
        <begin position="590"/>
        <end position="701"/>
    </location>
</feature>
<dbReference type="SUPFAM" id="SSF54928">
    <property type="entry name" value="RNA-binding domain, RBD"/>
    <property type="match status" value="1"/>
</dbReference>
<dbReference type="GO" id="GO:0003723">
    <property type="term" value="F:RNA binding"/>
    <property type="evidence" value="ECO:0007669"/>
    <property type="project" value="UniProtKB-UniRule"/>
</dbReference>
<evidence type="ECO:0000256" key="5">
    <source>
        <dbReference type="ARBA" id="ARBA00022692"/>
    </source>
</evidence>
<evidence type="ECO:0000313" key="16">
    <source>
        <dbReference type="Proteomes" id="UP000696280"/>
    </source>
</evidence>
<feature type="compositionally biased region" description="Basic and acidic residues" evidence="13">
    <location>
        <begin position="620"/>
        <end position="683"/>
    </location>
</feature>
<dbReference type="PRINTS" id="PR00926">
    <property type="entry name" value="MITOCARRIER"/>
</dbReference>
<evidence type="ECO:0000256" key="2">
    <source>
        <dbReference type="ARBA" id="ARBA00004448"/>
    </source>
</evidence>
<feature type="compositionally biased region" description="Basic and acidic residues" evidence="13">
    <location>
        <begin position="595"/>
        <end position="604"/>
    </location>
</feature>
<dbReference type="InterPro" id="IPR002067">
    <property type="entry name" value="MCP"/>
</dbReference>
<dbReference type="Gene3D" id="1.50.40.10">
    <property type="entry name" value="Mitochondrial carrier domain"/>
    <property type="match status" value="1"/>
</dbReference>
<dbReference type="Gene3D" id="3.30.70.330">
    <property type="match status" value="1"/>
</dbReference>
<keyword evidence="8" id="KW-1133">Transmembrane helix</keyword>
<feature type="compositionally biased region" description="Basic residues" evidence="13">
    <location>
        <begin position="608"/>
        <end position="619"/>
    </location>
</feature>
<dbReference type="InterPro" id="IPR012677">
    <property type="entry name" value="Nucleotide-bd_a/b_plait_sf"/>
</dbReference>
<dbReference type="PROSITE" id="PS50102">
    <property type="entry name" value="RRM"/>
    <property type="match status" value="1"/>
</dbReference>
<evidence type="ECO:0000256" key="1">
    <source>
        <dbReference type="ARBA" id="ARBA00002238"/>
    </source>
</evidence>
<dbReference type="InterPro" id="IPR035979">
    <property type="entry name" value="RBD_domain_sf"/>
</dbReference>
<dbReference type="InterPro" id="IPR023395">
    <property type="entry name" value="MCP_dom_sf"/>
</dbReference>